<keyword evidence="4" id="KW-0813">Transport</keyword>
<dbReference type="GO" id="GO:0072665">
    <property type="term" value="P:protein localization to vacuole"/>
    <property type="evidence" value="ECO:0007669"/>
    <property type="project" value="TreeGrafter"/>
</dbReference>
<dbReference type="EMBL" id="LN890968">
    <property type="protein sequence ID" value="CUS13723.1"/>
    <property type="molecule type" value="Genomic_DNA"/>
</dbReference>
<keyword evidence="5" id="KW-0846">Cobalamin</keyword>
<protein>
    <recommendedName>
        <fullName evidence="3">Probable lysosomal cobalamin transporter</fullName>
    </recommendedName>
</protein>
<keyword evidence="15" id="KW-1185">Reference proteome</keyword>
<sequence>MVVAIPLIWITAIIVLAFTVIAASIFVKIYQDRHDRDAFVTVVCVLSLTSLLATVCLLPVDIALVSSTTNNATGLKQDWASPETVAHIILGLKIVYYLLYSLDVVMCLLVIPFAYFWYEEWDVDATTSGRIKGAMKYSFCFLMLVTILLVVGFFLPVAKETKGHLDLDYFKKLLLENHGERALTFITGTLLCLGIIPYVLYTAPGLALTPQLLITSVRGASLPSVSASTHQDLLLNRERQRIIEARYAGGPSSRFTAKDRRELEGLQREERSLVRRQRVAEEGIHATQKWLGKLQAIGRPFKVLFGILVLLLSISIFISMLMTSIDKSKNSVCGKSCGYILTKMNIPNPINWLFVVTSRVFPIDYVLALILVLDLFIASVVGTAFVGIRFLWVSLFRIRPGHTKPQGLLMATVMLTLTVLAINYSITMIIAPQYAHYGGQKFCDKTSQILETGVYRDCSNHKELIIPCSESGPQDICTSTVVSTFLNRVTLNFPYFGAFAFWSQFAFLGVYLITFLTGLVRPPKLGNREAEDEDAENDEDESLLASAGRRVNAAWEDIRGQSGERRNYGTNARVRGGDDA</sequence>
<accession>A0A292Q4Q3</accession>
<dbReference type="GO" id="GO:0005774">
    <property type="term" value="C:vacuolar membrane"/>
    <property type="evidence" value="ECO:0007669"/>
    <property type="project" value="TreeGrafter"/>
</dbReference>
<evidence type="ECO:0000256" key="8">
    <source>
        <dbReference type="ARBA" id="ARBA00023136"/>
    </source>
</evidence>
<dbReference type="GO" id="GO:0031419">
    <property type="term" value="F:cobalamin binding"/>
    <property type="evidence" value="ECO:0007669"/>
    <property type="project" value="UniProtKB-KW"/>
</dbReference>
<keyword evidence="10" id="KW-0170">Cobalt</keyword>
<dbReference type="InterPro" id="IPR050854">
    <property type="entry name" value="LMBD1_LysCbl_Transport"/>
</dbReference>
<feature type="transmembrane region" description="Helical" evidence="13">
    <location>
        <begin position="39"/>
        <end position="60"/>
    </location>
</feature>
<evidence type="ECO:0000256" key="10">
    <source>
        <dbReference type="ARBA" id="ARBA00023285"/>
    </source>
</evidence>
<feature type="transmembrane region" description="Helical" evidence="13">
    <location>
        <begin position="365"/>
        <end position="396"/>
    </location>
</feature>
<organism evidence="14 15">
    <name type="scientific">Tuber aestivum</name>
    <name type="common">summer truffle</name>
    <dbReference type="NCBI Taxonomy" id="59557"/>
    <lineage>
        <taxon>Eukaryota</taxon>
        <taxon>Fungi</taxon>
        <taxon>Dikarya</taxon>
        <taxon>Ascomycota</taxon>
        <taxon>Pezizomycotina</taxon>
        <taxon>Pezizomycetes</taxon>
        <taxon>Pezizales</taxon>
        <taxon>Tuberaceae</taxon>
        <taxon>Tuber</taxon>
    </lineage>
</organism>
<feature type="transmembrane region" description="Helical" evidence="13">
    <location>
        <begin position="182"/>
        <end position="201"/>
    </location>
</feature>
<evidence type="ECO:0000256" key="1">
    <source>
        <dbReference type="ARBA" id="ARBA00004155"/>
    </source>
</evidence>
<feature type="region of interest" description="Disordered" evidence="12">
    <location>
        <begin position="527"/>
        <end position="548"/>
    </location>
</feature>
<dbReference type="Proteomes" id="UP001412239">
    <property type="component" value="Unassembled WGS sequence"/>
</dbReference>
<keyword evidence="8 13" id="KW-0472">Membrane</keyword>
<feature type="transmembrane region" description="Helical" evidence="13">
    <location>
        <begin position="408"/>
        <end position="431"/>
    </location>
</feature>
<feature type="transmembrane region" description="Helical" evidence="13">
    <location>
        <begin position="303"/>
        <end position="322"/>
    </location>
</feature>
<gene>
    <name evidence="14" type="ORF">GSTUAT00002248001</name>
</gene>
<evidence type="ECO:0000256" key="4">
    <source>
        <dbReference type="ARBA" id="ARBA00022448"/>
    </source>
</evidence>
<dbReference type="Pfam" id="PF04791">
    <property type="entry name" value="LMBR1"/>
    <property type="match status" value="1"/>
</dbReference>
<dbReference type="AlphaFoldDB" id="A0A292Q4Q3"/>
<evidence type="ECO:0000256" key="6">
    <source>
        <dbReference type="ARBA" id="ARBA00022692"/>
    </source>
</evidence>
<evidence type="ECO:0000313" key="15">
    <source>
        <dbReference type="Proteomes" id="UP001412239"/>
    </source>
</evidence>
<evidence type="ECO:0000256" key="12">
    <source>
        <dbReference type="SAM" id="MobiDB-lite"/>
    </source>
</evidence>
<feature type="compositionally biased region" description="Acidic residues" evidence="12">
    <location>
        <begin position="530"/>
        <end position="542"/>
    </location>
</feature>
<comment type="subcellular location">
    <subcellularLocation>
        <location evidence="1">Lysosome membrane</location>
        <topology evidence="1">Multi-pass membrane protein</topology>
    </subcellularLocation>
</comment>
<evidence type="ECO:0000256" key="13">
    <source>
        <dbReference type="SAM" id="Phobius"/>
    </source>
</evidence>
<dbReference type="PANTHER" id="PTHR16130">
    <property type="entry name" value="LYSOSOMAL COBALAMIN TRANSPORTER-RELATED"/>
    <property type="match status" value="1"/>
</dbReference>
<keyword evidence="9" id="KW-0458">Lysosome</keyword>
<proteinExistence type="inferred from homology"/>
<evidence type="ECO:0000256" key="2">
    <source>
        <dbReference type="ARBA" id="ARBA00009901"/>
    </source>
</evidence>
<evidence type="ECO:0000256" key="3">
    <source>
        <dbReference type="ARBA" id="ARBA00017088"/>
    </source>
</evidence>
<dbReference type="PANTHER" id="PTHR16130:SF2">
    <property type="entry name" value="LYSOSOMAL COBALAMIN TRANSPORT ESCORT PROTEIN LMBD1"/>
    <property type="match status" value="1"/>
</dbReference>
<keyword evidence="7 13" id="KW-1133">Transmembrane helix</keyword>
<evidence type="ECO:0000256" key="7">
    <source>
        <dbReference type="ARBA" id="ARBA00022989"/>
    </source>
</evidence>
<evidence type="ECO:0000256" key="11">
    <source>
        <dbReference type="ARBA" id="ARBA00025515"/>
    </source>
</evidence>
<evidence type="ECO:0000313" key="14">
    <source>
        <dbReference type="EMBL" id="CUS13723.1"/>
    </source>
</evidence>
<comment type="similarity">
    <text evidence="2">Belongs to the LIMR family. LMBRD1 subfamily.</text>
</comment>
<comment type="function">
    <text evidence="11">Probable lysosomal cobalamin transporter. Required to export cobalamin from lysosomes allowing its conversion to cofactors.</text>
</comment>
<evidence type="ECO:0000256" key="9">
    <source>
        <dbReference type="ARBA" id="ARBA00023228"/>
    </source>
</evidence>
<dbReference type="InterPro" id="IPR006876">
    <property type="entry name" value="LMBR1-like_membr_prot"/>
</dbReference>
<feature type="transmembrane region" description="Helical" evidence="13">
    <location>
        <begin position="139"/>
        <end position="158"/>
    </location>
</feature>
<keyword evidence="6 13" id="KW-0812">Transmembrane</keyword>
<name>A0A292Q4Q3_9PEZI</name>
<feature type="transmembrane region" description="Helical" evidence="13">
    <location>
        <begin position="495"/>
        <end position="520"/>
    </location>
</feature>
<reference evidence="14" key="1">
    <citation type="submission" date="2015-10" db="EMBL/GenBank/DDBJ databases">
        <authorList>
            <person name="Regsiter A."/>
            <person name="william w."/>
        </authorList>
    </citation>
    <scope>NUCLEOTIDE SEQUENCE</scope>
    <source>
        <strain evidence="14">Montdore</strain>
    </source>
</reference>
<feature type="transmembrane region" description="Helical" evidence="13">
    <location>
        <begin position="94"/>
        <end position="118"/>
    </location>
</feature>
<feature type="transmembrane region" description="Helical" evidence="13">
    <location>
        <begin position="6"/>
        <end position="27"/>
    </location>
</feature>
<evidence type="ECO:0000256" key="5">
    <source>
        <dbReference type="ARBA" id="ARBA00022628"/>
    </source>
</evidence>